<dbReference type="EMBL" id="ATMH01007971">
    <property type="protein sequence ID" value="EPY22988.1"/>
    <property type="molecule type" value="Genomic_DNA"/>
</dbReference>
<evidence type="ECO:0000256" key="2">
    <source>
        <dbReference type="ARBA" id="ARBA00022490"/>
    </source>
</evidence>
<keyword evidence="6 7" id="KW-0505">Motor protein</keyword>
<keyword evidence="3 6" id="KW-0547">Nucleotide-binding</keyword>
<evidence type="ECO:0000256" key="4">
    <source>
        <dbReference type="ARBA" id="ARBA00022840"/>
    </source>
</evidence>
<feature type="compositionally biased region" description="Basic residues" evidence="9">
    <location>
        <begin position="872"/>
        <end position="881"/>
    </location>
</feature>
<keyword evidence="7" id="KW-0493">Microtubule</keyword>
<dbReference type="InterPro" id="IPR001752">
    <property type="entry name" value="Kinesin_motor_dom"/>
</dbReference>
<feature type="compositionally biased region" description="Basic and acidic residues" evidence="9">
    <location>
        <begin position="799"/>
        <end position="837"/>
    </location>
</feature>
<dbReference type="InterPro" id="IPR036961">
    <property type="entry name" value="Kinesin_motor_dom_sf"/>
</dbReference>
<dbReference type="InterPro" id="IPR027417">
    <property type="entry name" value="P-loop_NTPase"/>
</dbReference>
<dbReference type="PANTHER" id="PTHR47969:SF15">
    <property type="entry name" value="CHROMOSOME-ASSOCIATED KINESIN KIF4A-RELATED"/>
    <property type="match status" value="1"/>
</dbReference>
<keyword evidence="4 6" id="KW-0067">ATP-binding</keyword>
<reference evidence="11 12" key="1">
    <citation type="journal article" date="2013" name="PLoS ONE">
        <title>Predicting the Proteins of Angomonas deanei, Strigomonas culicis and Their Respective Endosymbionts Reveals New Aspects of the Trypanosomatidae Family.</title>
        <authorList>
            <person name="Motta M.C."/>
            <person name="Martins A.C."/>
            <person name="de Souza S.S."/>
            <person name="Catta-Preta C.M."/>
            <person name="Silva R."/>
            <person name="Klein C.C."/>
            <person name="de Almeida L.G."/>
            <person name="de Lima Cunha O."/>
            <person name="Ciapina L.P."/>
            <person name="Brocchi M."/>
            <person name="Colabardini A.C."/>
            <person name="de Araujo Lima B."/>
            <person name="Machado C.R."/>
            <person name="de Almeida Soares C.M."/>
            <person name="Probst C.M."/>
            <person name="de Menezes C.B."/>
            <person name="Thompson C.E."/>
            <person name="Bartholomeu D.C."/>
            <person name="Gradia D.F."/>
            <person name="Pavoni D.P."/>
            <person name="Grisard E.C."/>
            <person name="Fantinatti-Garboggini F."/>
            <person name="Marchini F.K."/>
            <person name="Rodrigues-Luiz G.F."/>
            <person name="Wagner G."/>
            <person name="Goldman G.H."/>
            <person name="Fietto J.L."/>
            <person name="Elias M.C."/>
            <person name="Goldman M.H."/>
            <person name="Sagot M.F."/>
            <person name="Pereira M."/>
            <person name="Stoco P.H."/>
            <person name="de Mendonca-Neto R.P."/>
            <person name="Teixeira S.M."/>
            <person name="Maciel T.E."/>
            <person name="de Oliveira Mendes T.A."/>
            <person name="Urmenyi T.P."/>
            <person name="de Souza W."/>
            <person name="Schenkman S."/>
            <person name="de Vasconcelos A.T."/>
        </authorList>
    </citation>
    <scope>NUCLEOTIDE SEQUENCE [LARGE SCALE GENOMIC DNA]</scope>
</reference>
<dbReference type="InterPro" id="IPR027640">
    <property type="entry name" value="Kinesin-like_fam"/>
</dbReference>
<dbReference type="PROSITE" id="PS00411">
    <property type="entry name" value="KINESIN_MOTOR_1"/>
    <property type="match status" value="1"/>
</dbReference>
<evidence type="ECO:0000256" key="5">
    <source>
        <dbReference type="ARBA" id="ARBA00023054"/>
    </source>
</evidence>
<dbReference type="AlphaFoldDB" id="S9U224"/>
<dbReference type="PANTHER" id="PTHR47969">
    <property type="entry name" value="CHROMOSOME-ASSOCIATED KINESIN KIF4A-RELATED"/>
    <property type="match status" value="1"/>
</dbReference>
<protein>
    <recommendedName>
        <fullName evidence="7">Kinesin-like protein</fullName>
    </recommendedName>
</protein>
<evidence type="ECO:0000256" key="1">
    <source>
        <dbReference type="ARBA" id="ARBA00004496"/>
    </source>
</evidence>
<comment type="subcellular location">
    <subcellularLocation>
        <location evidence="1">Cytoplasm</location>
    </subcellularLocation>
</comment>
<gene>
    <name evidence="11" type="ORF">STCU_07971</name>
</gene>
<evidence type="ECO:0000256" key="8">
    <source>
        <dbReference type="SAM" id="Coils"/>
    </source>
</evidence>
<dbReference type="SUPFAM" id="SSF52540">
    <property type="entry name" value="P-loop containing nucleoside triphosphate hydrolases"/>
    <property type="match status" value="1"/>
</dbReference>
<dbReference type="OrthoDB" id="540783at2759"/>
<feature type="compositionally biased region" description="Basic and acidic residues" evidence="9">
    <location>
        <begin position="754"/>
        <end position="763"/>
    </location>
</feature>
<dbReference type="GO" id="GO:0005737">
    <property type="term" value="C:cytoplasm"/>
    <property type="evidence" value="ECO:0007669"/>
    <property type="project" value="UniProtKB-SubCell"/>
</dbReference>
<keyword evidence="12" id="KW-1185">Reference proteome</keyword>
<organism evidence="11 12">
    <name type="scientific">Strigomonas culicis</name>
    <dbReference type="NCBI Taxonomy" id="28005"/>
    <lineage>
        <taxon>Eukaryota</taxon>
        <taxon>Discoba</taxon>
        <taxon>Euglenozoa</taxon>
        <taxon>Kinetoplastea</taxon>
        <taxon>Metakinetoplastina</taxon>
        <taxon>Trypanosomatida</taxon>
        <taxon>Trypanosomatidae</taxon>
        <taxon>Strigomonadinae</taxon>
        <taxon>Strigomonas</taxon>
    </lineage>
</organism>
<sequence>MSDQRIIVAVRIRPTIGKEKYEPVCARKADDGQTIMIKPEDDNAAYLNNNQTLAFQFDFVFDADDEQQAVYEEGVQELVDHTLSGFNSTVFTYGQTGSGKTFTILGNVQDIVANHNRALKERKAHATNDIHIPLTSGAGMFLRVFEDLFNYKAAMRGKVHIMIALSALELYVEDVMDLLSKNKKKLKLRETPEETITMGITLVEVHNMMDVIENFEIANSFRSVTATKMNDTSSRSHAIFFIDVFQIPREITENGATRLNPSFERPPTLPSLLDENSNLVMNSPTTMGVQGLVRSRMALVDLAGSERVKKSGVTGQGMTEAQAINKSLSTLGTVINAMYTQQQHIPFRESKLTKLLKHSLVDTRSKLLLIGQVAPPTASAQESLGTLRFCDRVKGLKAGQVLGFSNPQDEENYLLSVKRNEELVAEMRILHAEYDFQPIGVRRLAQAQRVPLEAVRQQAVLQLCEPPTPAERIQARELERLRAAEAAEVQRRDLAVEEFVLEMNTLIEEYEQIAAAAKQAKKQAKKEREQLDAGHEELVHQAKKAKKRRVKLDEAVKERKLQLAHLREEEQALAEEIRRVREAKVEIGADDLRGLGGVGTGGIKPLNPLMTGPTEEAIHLLLENFHSHALEQNGLYNLYVMRLAATRKQRSQVRRMKLMSSDLVTQGTLLFDLLEFLIERAVDISEGRVTANSKWSWHDVDGLSRQLLEAQQMYPPLLLSESQLTPTYHSQACLPVPETFHTHTFLSSDESDDENSHHAAESRRPRRKGKGSVSLQEGGLESYSDADDEESPRTTSHRMKADWMKGELERDRQEAAGRAVGRDADPDARERPDGDSPRHKHKKKKTPLITPEGEGTPEGPSSPAAQDASTTPKKKRKRRKSKAGEDDDGGEARESKTKNPTPKPQKDPPKTTNWAPQK</sequence>
<keyword evidence="5 8" id="KW-0175">Coiled coil</keyword>
<keyword evidence="2" id="KW-0963">Cytoplasm</keyword>
<feature type="binding site" evidence="6">
    <location>
        <begin position="94"/>
        <end position="101"/>
    </location>
    <ligand>
        <name>ATP</name>
        <dbReference type="ChEBI" id="CHEBI:30616"/>
    </ligand>
</feature>
<evidence type="ECO:0000259" key="10">
    <source>
        <dbReference type="PROSITE" id="PS50067"/>
    </source>
</evidence>
<dbReference type="GO" id="GO:0005874">
    <property type="term" value="C:microtubule"/>
    <property type="evidence" value="ECO:0007669"/>
    <property type="project" value="UniProtKB-KW"/>
</dbReference>
<dbReference type="InterPro" id="IPR019821">
    <property type="entry name" value="Kinesin_motor_CS"/>
</dbReference>
<dbReference type="GO" id="GO:0005875">
    <property type="term" value="C:microtubule associated complex"/>
    <property type="evidence" value="ECO:0007669"/>
    <property type="project" value="TreeGrafter"/>
</dbReference>
<comment type="similarity">
    <text evidence="6 7">Belongs to the TRAFAC class myosin-kinesin ATPase superfamily. Kinesin family.</text>
</comment>
<feature type="region of interest" description="Disordered" evidence="9">
    <location>
        <begin position="746"/>
        <end position="918"/>
    </location>
</feature>
<dbReference type="GO" id="GO:0007052">
    <property type="term" value="P:mitotic spindle organization"/>
    <property type="evidence" value="ECO:0007669"/>
    <property type="project" value="TreeGrafter"/>
</dbReference>
<dbReference type="GO" id="GO:0007018">
    <property type="term" value="P:microtubule-based movement"/>
    <property type="evidence" value="ECO:0007669"/>
    <property type="project" value="InterPro"/>
</dbReference>
<dbReference type="PROSITE" id="PS50067">
    <property type="entry name" value="KINESIN_MOTOR_2"/>
    <property type="match status" value="1"/>
</dbReference>
<evidence type="ECO:0000256" key="9">
    <source>
        <dbReference type="SAM" id="MobiDB-lite"/>
    </source>
</evidence>
<dbReference type="SMART" id="SM00129">
    <property type="entry name" value="KISc"/>
    <property type="match status" value="1"/>
</dbReference>
<accession>S9U224</accession>
<dbReference type="GO" id="GO:0005524">
    <property type="term" value="F:ATP binding"/>
    <property type="evidence" value="ECO:0007669"/>
    <property type="project" value="UniProtKB-UniRule"/>
</dbReference>
<dbReference type="GO" id="GO:0008017">
    <property type="term" value="F:microtubule binding"/>
    <property type="evidence" value="ECO:0007669"/>
    <property type="project" value="InterPro"/>
</dbReference>
<evidence type="ECO:0000256" key="6">
    <source>
        <dbReference type="PROSITE-ProRule" id="PRU00283"/>
    </source>
</evidence>
<evidence type="ECO:0000313" key="11">
    <source>
        <dbReference type="EMBL" id="EPY22988.1"/>
    </source>
</evidence>
<evidence type="ECO:0000313" key="12">
    <source>
        <dbReference type="Proteomes" id="UP000015354"/>
    </source>
</evidence>
<comment type="caution">
    <text evidence="11">The sequence shown here is derived from an EMBL/GenBank/DDBJ whole genome shotgun (WGS) entry which is preliminary data.</text>
</comment>
<name>S9U224_9TRYP</name>
<feature type="domain" description="Kinesin motor" evidence="10">
    <location>
        <begin position="5"/>
        <end position="396"/>
    </location>
</feature>
<evidence type="ECO:0000256" key="7">
    <source>
        <dbReference type="RuleBase" id="RU000394"/>
    </source>
</evidence>
<dbReference type="GO" id="GO:0051231">
    <property type="term" value="P:spindle elongation"/>
    <property type="evidence" value="ECO:0007669"/>
    <property type="project" value="TreeGrafter"/>
</dbReference>
<dbReference type="PRINTS" id="PR00380">
    <property type="entry name" value="KINESINHEAVY"/>
</dbReference>
<proteinExistence type="inferred from homology"/>
<dbReference type="Pfam" id="PF00225">
    <property type="entry name" value="Kinesin"/>
    <property type="match status" value="1"/>
</dbReference>
<dbReference type="Gene3D" id="3.40.850.10">
    <property type="entry name" value="Kinesin motor domain"/>
    <property type="match status" value="1"/>
</dbReference>
<dbReference type="GO" id="GO:0003777">
    <property type="term" value="F:microtubule motor activity"/>
    <property type="evidence" value="ECO:0007669"/>
    <property type="project" value="InterPro"/>
</dbReference>
<evidence type="ECO:0000256" key="3">
    <source>
        <dbReference type="ARBA" id="ARBA00022741"/>
    </source>
</evidence>
<dbReference type="Proteomes" id="UP000015354">
    <property type="component" value="Unassembled WGS sequence"/>
</dbReference>
<feature type="coiled-coil region" evidence="8">
    <location>
        <begin position="503"/>
        <end position="586"/>
    </location>
</feature>